<evidence type="ECO:0000313" key="2">
    <source>
        <dbReference type="EMBL" id="MBW73134.1"/>
    </source>
</evidence>
<dbReference type="AlphaFoldDB" id="A0A2M4D6C1"/>
<sequence length="67" mass="7625">MASVPEGDGVAFVRLFILWFYVCFAKISRHTRARTRNVIFPHCCGDFKNVGKHMLLDTTAFAFGNDK</sequence>
<reference evidence="2" key="1">
    <citation type="submission" date="2018-01" db="EMBL/GenBank/DDBJ databases">
        <title>An insight into the sialome of Amazonian anophelines.</title>
        <authorList>
            <person name="Ribeiro J.M."/>
            <person name="Scarpassa V."/>
            <person name="Calvo E."/>
        </authorList>
    </citation>
    <scope>NUCLEOTIDE SEQUENCE</scope>
</reference>
<keyword evidence="1" id="KW-0472">Membrane</keyword>
<keyword evidence="1" id="KW-1133">Transmembrane helix</keyword>
<name>A0A2M4D6C1_ANODA</name>
<accession>A0A2M4D6C1</accession>
<proteinExistence type="predicted"/>
<feature type="transmembrane region" description="Helical" evidence="1">
    <location>
        <begin position="12"/>
        <end position="28"/>
    </location>
</feature>
<dbReference type="EMBL" id="GGFL01008956">
    <property type="protein sequence ID" value="MBW73134.1"/>
    <property type="molecule type" value="Transcribed_RNA"/>
</dbReference>
<organism evidence="2">
    <name type="scientific">Anopheles darlingi</name>
    <name type="common">Mosquito</name>
    <dbReference type="NCBI Taxonomy" id="43151"/>
    <lineage>
        <taxon>Eukaryota</taxon>
        <taxon>Metazoa</taxon>
        <taxon>Ecdysozoa</taxon>
        <taxon>Arthropoda</taxon>
        <taxon>Hexapoda</taxon>
        <taxon>Insecta</taxon>
        <taxon>Pterygota</taxon>
        <taxon>Neoptera</taxon>
        <taxon>Endopterygota</taxon>
        <taxon>Diptera</taxon>
        <taxon>Nematocera</taxon>
        <taxon>Culicoidea</taxon>
        <taxon>Culicidae</taxon>
        <taxon>Anophelinae</taxon>
        <taxon>Anopheles</taxon>
    </lineage>
</organism>
<protein>
    <submittedName>
        <fullName evidence="2">Putative secreted protein</fullName>
    </submittedName>
</protein>
<evidence type="ECO:0000256" key="1">
    <source>
        <dbReference type="SAM" id="Phobius"/>
    </source>
</evidence>
<keyword evidence="1" id="KW-0812">Transmembrane</keyword>